<feature type="region of interest" description="Disordered" evidence="4">
    <location>
        <begin position="1"/>
        <end position="39"/>
    </location>
</feature>
<feature type="repeat" description="ANK" evidence="3">
    <location>
        <begin position="119"/>
        <end position="151"/>
    </location>
</feature>
<evidence type="ECO:0000256" key="4">
    <source>
        <dbReference type="SAM" id="MobiDB-lite"/>
    </source>
</evidence>
<dbReference type="Gene3D" id="1.25.40.20">
    <property type="entry name" value="Ankyrin repeat-containing domain"/>
    <property type="match status" value="2"/>
</dbReference>
<dbReference type="InterPro" id="IPR002110">
    <property type="entry name" value="Ankyrin_rpt"/>
</dbReference>
<evidence type="ECO:0000256" key="1">
    <source>
        <dbReference type="ARBA" id="ARBA00022737"/>
    </source>
</evidence>
<feature type="repeat" description="ANK" evidence="3">
    <location>
        <begin position="83"/>
        <end position="116"/>
    </location>
</feature>
<organism evidence="5 6">
    <name type="scientific">Novymonas esmeraldas</name>
    <dbReference type="NCBI Taxonomy" id="1808958"/>
    <lineage>
        <taxon>Eukaryota</taxon>
        <taxon>Discoba</taxon>
        <taxon>Euglenozoa</taxon>
        <taxon>Kinetoplastea</taxon>
        <taxon>Metakinetoplastina</taxon>
        <taxon>Trypanosomatida</taxon>
        <taxon>Trypanosomatidae</taxon>
        <taxon>Novymonas</taxon>
    </lineage>
</organism>
<keyword evidence="2 3" id="KW-0040">ANK repeat</keyword>
<dbReference type="Pfam" id="PF12796">
    <property type="entry name" value="Ank_2"/>
    <property type="match status" value="1"/>
</dbReference>
<feature type="repeat" description="ANK" evidence="3">
    <location>
        <begin position="152"/>
        <end position="184"/>
    </location>
</feature>
<evidence type="ECO:0000313" key="6">
    <source>
        <dbReference type="Proteomes" id="UP001430356"/>
    </source>
</evidence>
<feature type="repeat" description="ANK" evidence="3">
    <location>
        <begin position="284"/>
        <end position="322"/>
    </location>
</feature>
<comment type="caution">
    <text evidence="5">The sequence shown here is derived from an EMBL/GenBank/DDBJ whole genome shotgun (WGS) entry which is preliminary data.</text>
</comment>
<evidence type="ECO:0000256" key="3">
    <source>
        <dbReference type="PROSITE-ProRule" id="PRU00023"/>
    </source>
</evidence>
<feature type="compositionally biased region" description="Low complexity" evidence="4">
    <location>
        <begin position="7"/>
        <end position="23"/>
    </location>
</feature>
<dbReference type="Proteomes" id="UP001430356">
    <property type="component" value="Unassembled WGS sequence"/>
</dbReference>
<dbReference type="AlphaFoldDB" id="A0AAW0EQF5"/>
<protein>
    <submittedName>
        <fullName evidence="5">Ankyrin repeats (3 copies)/Ankyrin repeat</fullName>
    </submittedName>
</protein>
<dbReference type="PANTHER" id="PTHR24198">
    <property type="entry name" value="ANKYRIN REPEAT AND PROTEIN KINASE DOMAIN-CONTAINING PROTEIN"/>
    <property type="match status" value="1"/>
</dbReference>
<evidence type="ECO:0000313" key="5">
    <source>
        <dbReference type="EMBL" id="KAK7195682.1"/>
    </source>
</evidence>
<reference evidence="5 6" key="1">
    <citation type="journal article" date="2021" name="MBio">
        <title>A New Model Trypanosomatid, Novymonas esmeraldas: Genomic Perception of Its 'Candidatus Pandoraea novymonadis' Endosymbiont.</title>
        <authorList>
            <person name="Zakharova A."/>
            <person name="Saura A."/>
            <person name="Butenko A."/>
            <person name="Podesvova L."/>
            <person name="Warmusova S."/>
            <person name="Kostygov A.Y."/>
            <person name="Nenarokova A."/>
            <person name="Lukes J."/>
            <person name="Opperdoes F.R."/>
            <person name="Yurchenko V."/>
        </authorList>
    </citation>
    <scope>NUCLEOTIDE SEQUENCE [LARGE SCALE GENOMIC DNA]</scope>
    <source>
        <strain evidence="5 6">E262AT.01</strain>
    </source>
</reference>
<dbReference type="EMBL" id="JAECZO010000059">
    <property type="protein sequence ID" value="KAK7195682.1"/>
    <property type="molecule type" value="Genomic_DNA"/>
</dbReference>
<feature type="compositionally biased region" description="Acidic residues" evidence="4">
    <location>
        <begin position="463"/>
        <end position="481"/>
    </location>
</feature>
<evidence type="ECO:0000256" key="2">
    <source>
        <dbReference type="ARBA" id="ARBA00023043"/>
    </source>
</evidence>
<dbReference type="InterPro" id="IPR036770">
    <property type="entry name" value="Ankyrin_rpt-contain_sf"/>
</dbReference>
<dbReference type="SUPFAM" id="SSF48403">
    <property type="entry name" value="Ankyrin repeat"/>
    <property type="match status" value="1"/>
</dbReference>
<keyword evidence="1" id="KW-0677">Repeat</keyword>
<proteinExistence type="predicted"/>
<name>A0AAW0EQF5_9TRYP</name>
<feature type="region of interest" description="Disordered" evidence="4">
    <location>
        <begin position="450"/>
        <end position="539"/>
    </location>
</feature>
<dbReference type="PANTHER" id="PTHR24198:SF191">
    <property type="entry name" value="RABANKYRIN-5-LIKE"/>
    <property type="match status" value="1"/>
</dbReference>
<gene>
    <name evidence="5" type="ORF">NESM_000498100</name>
</gene>
<sequence>MARKGKGQQAQQQQQQQQGPANSSGGGGKTKQEDSPLWTALKHGDEEAVQRLLFDEVDDAESGEVRLTLKPTAKKLANQASSKRVYPLSYAVSEGLGNNTVMLLLRAGAAVNKTDETAKQSTALHAACWNEDEAAAATLLRAGADPRVVDADGRTPLHILATSNAVSLVLLLLGNATEAESSGAVGATATAAAAEGEGEEGRSGGAGDVRVNVSSSAVRLDPVDLLGVVDRLDGATALHLALAEPAFGYGVAQALLSYLEKLRDASDAGRAAVAKLVSATAAVTGDTPLHALVGAPNTEDAIVEALTRRLLGLGADPSSRNQRGQPPVEVAIECRSSTSARAAAQIVDTLVTAMCADNVASIATVNENGLALIHVAVMAKSTAAVKTLCSAVAGPAQAQELLGRPATAAGGAVSLAELLVRSDAAAEMVNALVAAGAVLHDEYATLQRERAAPATVDAVGKGEDEEVEEQDGDDAQEEEGDREASGAVSAGLTRRLGGASGSAGGLSRVQQARKARAMTAANRKLHGGPRHAQRDGASGGGGGLFDGGLSKPVMVVGVLLLLSVLVSGYTMLADPSGTPPR</sequence>
<accession>A0AAW0EQF5</accession>
<dbReference type="PROSITE" id="PS50088">
    <property type="entry name" value="ANK_REPEAT"/>
    <property type="match status" value="4"/>
</dbReference>
<keyword evidence="6" id="KW-1185">Reference proteome</keyword>
<dbReference type="SMART" id="SM00248">
    <property type="entry name" value="ANK"/>
    <property type="match status" value="7"/>
</dbReference>